<dbReference type="GO" id="GO:0030187">
    <property type="term" value="P:melatonin biosynthetic process"/>
    <property type="evidence" value="ECO:0007669"/>
    <property type="project" value="UniProtKB-KW"/>
</dbReference>
<dbReference type="GeneID" id="108296371"/>
<dbReference type="GO" id="GO:0006629">
    <property type="term" value="P:lipid metabolic process"/>
    <property type="evidence" value="ECO:0007669"/>
    <property type="project" value="UniProtKB-KW"/>
</dbReference>
<sequence>MRFPRLLGDLPARSAEDVHATQEARGESPKEWGGRHLALKRGLALLIHPRCELKFSALSVVFFCSLECLVQKLTGGARTLTGNGPLTILCTCVSLHGPVLSFCLFSGSLTFYFCPFCKVLFAACELGVFDLLAEAPGPLAVAAVAAGVGASYHAMERLLDACVSLKLLTVETRGGQAFYGNTEMSRVYLSRISPTSQCSMLLYMARTTYHCWGHLAQAVREGKNQYLQTFGVPAEDLFTAIYRSEGERVQFMQALREVWSMNGRSVLTAFDLSLFPLVCDLGGGAGALARQCLCLYPGCHVTVFDLPEVVRTAKQHFPLPEEEHVGFQEGDFFKDHLPEADLYILARILHDWADGRCSQLLERVYRSCKPGGAILVIESLLDEDRRGPLLTQLYSLNMLVQTEGQERTPSHFHALLSSAGFRDFQFKKTGAIYDAILARK</sequence>
<dbReference type="EC" id="2.1.1.4" evidence="8"/>
<comment type="pathway">
    <text evidence="7">Aromatic compound metabolism; melatonin biosynthesis; melatonin from serotonin: step 1/2.</text>
</comment>
<dbReference type="InterPro" id="IPR036388">
    <property type="entry name" value="WH-like_DNA-bd_sf"/>
</dbReference>
<dbReference type="InterPro" id="IPR036390">
    <property type="entry name" value="WH_DNA-bd_sf"/>
</dbReference>
<dbReference type="InterPro" id="IPR012967">
    <property type="entry name" value="COMT_dimerisation"/>
</dbReference>
<organism evidence="14 15">
    <name type="scientific">Cebus imitator</name>
    <name type="common">Panamanian white-faced capuchin</name>
    <name type="synonym">Cebus capucinus imitator</name>
    <dbReference type="NCBI Taxonomy" id="2715852"/>
    <lineage>
        <taxon>Eukaryota</taxon>
        <taxon>Metazoa</taxon>
        <taxon>Chordata</taxon>
        <taxon>Craniata</taxon>
        <taxon>Vertebrata</taxon>
        <taxon>Euteleostomi</taxon>
        <taxon>Mammalia</taxon>
        <taxon>Eutheria</taxon>
        <taxon>Euarchontoglires</taxon>
        <taxon>Primates</taxon>
        <taxon>Haplorrhini</taxon>
        <taxon>Platyrrhini</taxon>
        <taxon>Cebidae</taxon>
        <taxon>Cebinae</taxon>
        <taxon>Cebus</taxon>
    </lineage>
</organism>
<evidence type="ECO:0000256" key="10">
    <source>
        <dbReference type="ARBA" id="ARBA00043054"/>
    </source>
</evidence>
<feature type="domain" description="O-methyltransferase C-terminal" evidence="12">
    <location>
        <begin position="212"/>
        <end position="422"/>
    </location>
</feature>
<evidence type="ECO:0000256" key="5">
    <source>
        <dbReference type="ARBA" id="ARBA00023098"/>
    </source>
</evidence>
<keyword evidence="4" id="KW-0949">S-adenosyl-L-methionine</keyword>
<comment type="subunit">
    <text evidence="1">Homodimer.</text>
</comment>
<dbReference type="Ensembl" id="ENSCCAT00000007387.1">
    <property type="protein sequence ID" value="ENSCCAP00000001070.1"/>
    <property type="gene ID" value="ENSCCAG00000006888.1"/>
</dbReference>
<gene>
    <name evidence="14" type="primary">ASMT</name>
</gene>
<dbReference type="InterPro" id="IPR001077">
    <property type="entry name" value="COMT_C"/>
</dbReference>
<dbReference type="Gene3D" id="1.10.10.10">
    <property type="entry name" value="Winged helix-like DNA-binding domain superfamily/Winged helix DNA-binding domain"/>
    <property type="match status" value="1"/>
</dbReference>
<dbReference type="InterPro" id="IPR016461">
    <property type="entry name" value="COMT-like"/>
</dbReference>
<feature type="domain" description="O-methyltransferase dimerisation" evidence="13">
    <location>
        <begin position="116"/>
        <end position="190"/>
    </location>
</feature>
<evidence type="ECO:0000256" key="9">
    <source>
        <dbReference type="ARBA" id="ARBA00040730"/>
    </source>
</evidence>
<dbReference type="SUPFAM" id="SSF46785">
    <property type="entry name" value="Winged helix' DNA-binding domain"/>
    <property type="match status" value="1"/>
</dbReference>
<keyword evidence="2" id="KW-0489">Methyltransferase</keyword>
<evidence type="ECO:0000313" key="14">
    <source>
        <dbReference type="Ensembl" id="ENSCCAP00000001070.1"/>
    </source>
</evidence>
<keyword evidence="3" id="KW-0808">Transferase</keyword>
<keyword evidence="15" id="KW-1185">Reference proteome</keyword>
<dbReference type="AlphaFoldDB" id="A0A2K5PBQ5"/>
<dbReference type="SUPFAM" id="SSF53335">
    <property type="entry name" value="S-adenosyl-L-methionine-dependent methyltransferases"/>
    <property type="match status" value="1"/>
</dbReference>
<accession>A0A2K5PBQ5</accession>
<dbReference type="STRING" id="9516.ENSCCAP00000001070"/>
<evidence type="ECO:0000256" key="6">
    <source>
        <dbReference type="ARBA" id="ARBA00037645"/>
    </source>
</evidence>
<evidence type="ECO:0000256" key="3">
    <source>
        <dbReference type="ARBA" id="ARBA00022679"/>
    </source>
</evidence>
<dbReference type="PANTHER" id="PTHR43712">
    <property type="entry name" value="PUTATIVE (AFU_ORTHOLOGUE AFUA_4G14580)-RELATED"/>
    <property type="match status" value="1"/>
</dbReference>
<dbReference type="GO" id="GO:0042803">
    <property type="term" value="F:protein homodimerization activity"/>
    <property type="evidence" value="ECO:0007669"/>
    <property type="project" value="Ensembl"/>
</dbReference>
<dbReference type="KEGG" id="cimi:108296371"/>
<evidence type="ECO:0000256" key="2">
    <source>
        <dbReference type="ARBA" id="ARBA00022603"/>
    </source>
</evidence>
<evidence type="ECO:0000259" key="12">
    <source>
        <dbReference type="Pfam" id="PF00891"/>
    </source>
</evidence>
<dbReference type="FunFam" id="1.10.10.10:FF:000358">
    <property type="entry name" value="Acetylserotonin O-methyltransferase"/>
    <property type="match status" value="1"/>
</dbReference>
<dbReference type="Pfam" id="PF08100">
    <property type="entry name" value="Dimerisation"/>
    <property type="match status" value="1"/>
</dbReference>
<reference evidence="14" key="1">
    <citation type="submission" date="2025-08" db="UniProtKB">
        <authorList>
            <consortium name="Ensembl"/>
        </authorList>
    </citation>
    <scope>IDENTIFICATION</scope>
</reference>
<protein>
    <recommendedName>
        <fullName evidence="9">Acetylserotonin O-methyltransferase</fullName>
        <ecNumber evidence="8">2.1.1.4</ecNumber>
    </recommendedName>
    <alternativeName>
        <fullName evidence="10">Hydroxyindole O-methyltransferase</fullName>
    </alternativeName>
</protein>
<name>A0A2K5PBQ5_CEBIM</name>
<dbReference type="GO" id="GO:0017096">
    <property type="term" value="F:acetylserotonin O-methyltransferase activity"/>
    <property type="evidence" value="ECO:0007669"/>
    <property type="project" value="UniProtKB-EC"/>
</dbReference>
<keyword evidence="5" id="KW-0443">Lipid metabolism</keyword>
<evidence type="ECO:0000256" key="1">
    <source>
        <dbReference type="ARBA" id="ARBA00011738"/>
    </source>
</evidence>
<evidence type="ECO:0000313" key="15">
    <source>
        <dbReference type="Proteomes" id="UP000233040"/>
    </source>
</evidence>
<evidence type="ECO:0000256" key="11">
    <source>
        <dbReference type="ARBA" id="ARBA00043260"/>
    </source>
</evidence>
<dbReference type="GeneTree" id="ENSGT00940000161561"/>
<dbReference type="OMA" id="FWPYVFG"/>
<dbReference type="CDD" id="cd02440">
    <property type="entry name" value="AdoMet_MTases"/>
    <property type="match status" value="1"/>
</dbReference>
<dbReference type="RefSeq" id="XP_017374327.1">
    <property type="nucleotide sequence ID" value="XM_017518838.2"/>
</dbReference>
<evidence type="ECO:0000256" key="4">
    <source>
        <dbReference type="ARBA" id="ARBA00022691"/>
    </source>
</evidence>
<reference evidence="14" key="2">
    <citation type="submission" date="2025-09" db="UniProtKB">
        <authorList>
            <consortium name="Ensembl"/>
        </authorList>
    </citation>
    <scope>IDENTIFICATION</scope>
</reference>
<keyword evidence="11" id="KW-0471">Melatonin biosynthesis</keyword>
<dbReference type="CTD" id="438"/>
<dbReference type="GO" id="GO:0032259">
    <property type="term" value="P:methylation"/>
    <property type="evidence" value="ECO:0007669"/>
    <property type="project" value="UniProtKB-KW"/>
</dbReference>
<evidence type="ECO:0000259" key="13">
    <source>
        <dbReference type="Pfam" id="PF08100"/>
    </source>
</evidence>
<proteinExistence type="predicted"/>
<dbReference type="Gene3D" id="3.40.50.150">
    <property type="entry name" value="Vaccinia Virus protein VP39"/>
    <property type="match status" value="1"/>
</dbReference>
<evidence type="ECO:0000256" key="8">
    <source>
        <dbReference type="ARBA" id="ARBA00039116"/>
    </source>
</evidence>
<dbReference type="PANTHER" id="PTHR43712:SF2">
    <property type="entry name" value="O-METHYLTRANSFERASE CICE"/>
    <property type="match status" value="1"/>
</dbReference>
<dbReference type="InterPro" id="IPR029063">
    <property type="entry name" value="SAM-dependent_MTases_sf"/>
</dbReference>
<dbReference type="PROSITE" id="PS51683">
    <property type="entry name" value="SAM_OMT_II"/>
    <property type="match status" value="1"/>
</dbReference>
<dbReference type="Proteomes" id="UP000233040">
    <property type="component" value="Unassembled WGS sequence"/>
</dbReference>
<dbReference type="Pfam" id="PF00891">
    <property type="entry name" value="Methyltransf_2"/>
    <property type="match status" value="1"/>
</dbReference>
<comment type="function">
    <text evidence="6">Catalyzes the transfer of a methyl group onto N-acetylserotonin, producing melatonin (N-acetyl-5-methoxytryptamine).</text>
</comment>
<evidence type="ECO:0000256" key="7">
    <source>
        <dbReference type="ARBA" id="ARBA00037926"/>
    </source>
</evidence>
<dbReference type="FunFam" id="3.40.50.150:FF:000738">
    <property type="entry name" value="Acetylserotonin O-methyltransferase"/>
    <property type="match status" value="1"/>
</dbReference>